<reference evidence="1 2" key="1">
    <citation type="submission" date="2024-11" db="EMBL/GenBank/DDBJ databases">
        <title>A near-complete genome assembly of Cinchona calisaya.</title>
        <authorList>
            <person name="Lian D.C."/>
            <person name="Zhao X.W."/>
            <person name="Wei L."/>
        </authorList>
    </citation>
    <scope>NUCLEOTIDE SEQUENCE [LARGE SCALE GENOMIC DNA]</scope>
    <source>
        <tissue evidence="1">Nenye</tissue>
    </source>
</reference>
<dbReference type="AlphaFoldDB" id="A0ABD2Z5D3"/>
<evidence type="ECO:0000313" key="2">
    <source>
        <dbReference type="Proteomes" id="UP001630127"/>
    </source>
</evidence>
<gene>
    <name evidence="1" type="ORF">ACH5RR_026034</name>
</gene>
<evidence type="ECO:0000313" key="1">
    <source>
        <dbReference type="EMBL" id="KAL3513317.1"/>
    </source>
</evidence>
<dbReference type="EMBL" id="JBJUIK010000011">
    <property type="protein sequence ID" value="KAL3513317.1"/>
    <property type="molecule type" value="Genomic_DNA"/>
</dbReference>
<keyword evidence="2" id="KW-1185">Reference proteome</keyword>
<dbReference type="PANTHER" id="PTHR34222:SF43">
    <property type="entry name" value="RETROTRANSPOSON GAG DOMAIN-CONTAINING PROTEIN"/>
    <property type="match status" value="1"/>
</dbReference>
<name>A0ABD2Z5D3_9GENT</name>
<proteinExistence type="predicted"/>
<dbReference type="PANTHER" id="PTHR34222">
    <property type="entry name" value="GAG_PRE-INTEGRS DOMAIN-CONTAINING PROTEIN"/>
    <property type="match status" value="1"/>
</dbReference>
<organism evidence="1 2">
    <name type="scientific">Cinchona calisaya</name>
    <dbReference type="NCBI Taxonomy" id="153742"/>
    <lineage>
        <taxon>Eukaryota</taxon>
        <taxon>Viridiplantae</taxon>
        <taxon>Streptophyta</taxon>
        <taxon>Embryophyta</taxon>
        <taxon>Tracheophyta</taxon>
        <taxon>Spermatophyta</taxon>
        <taxon>Magnoliopsida</taxon>
        <taxon>eudicotyledons</taxon>
        <taxon>Gunneridae</taxon>
        <taxon>Pentapetalae</taxon>
        <taxon>asterids</taxon>
        <taxon>lamiids</taxon>
        <taxon>Gentianales</taxon>
        <taxon>Rubiaceae</taxon>
        <taxon>Cinchonoideae</taxon>
        <taxon>Cinchoneae</taxon>
        <taxon>Cinchona</taxon>
    </lineage>
</organism>
<comment type="caution">
    <text evidence="1">The sequence shown here is derived from an EMBL/GenBank/DDBJ whole genome shotgun (WGS) entry which is preliminary data.</text>
</comment>
<dbReference type="Pfam" id="PF14223">
    <property type="entry name" value="Retrotran_gag_2"/>
    <property type="match status" value="1"/>
</dbReference>
<sequence>MSEKGIESSGTKSIPVVVQSEGVFNAGIILNESNYSVWSQLMEMHIAEREKLSYIRGKIKKPAELEDGYEKWYAENQKVKRWQLMSMTLEIMKRYLRLPTAHKIWNALSKAFYDRSDEFQVFALNQKAFTSKQSGKPLSEYYGELVEIFQELAIEIKVVIKDSDDVTTYQKSIELLRVNIFLAGWDGYFEQDCGEILRKEPVPSLEECYALIGREMVRGATLKDETGNSEAAAMVTRNRSKTTKSVEKSAYKCTHCDQSRHTKDRCYELVGYPEWWDHSRASRKKNSKKTPTPTIVETNIGGDAIEKGSVLVATTNVCGKALNISKPISNSAWMIDSSATYHIKFDSKQVEHLRTFLQRSISTANDTEKGDVNGMILDLDTIPIVY</sequence>
<accession>A0ABD2Z5D3</accession>
<evidence type="ECO:0008006" key="3">
    <source>
        <dbReference type="Google" id="ProtNLM"/>
    </source>
</evidence>
<dbReference type="Proteomes" id="UP001630127">
    <property type="component" value="Unassembled WGS sequence"/>
</dbReference>
<protein>
    <recommendedName>
        <fullName evidence="3">Gag-pol polyprotein</fullName>
    </recommendedName>
</protein>